<dbReference type="InterPro" id="IPR011856">
    <property type="entry name" value="tRNA_endonuc-like_dom_sf"/>
</dbReference>
<evidence type="ECO:0000256" key="1">
    <source>
        <dbReference type="ARBA" id="ARBA00029354"/>
    </source>
</evidence>
<protein>
    <recommendedName>
        <fullName evidence="4">Endonuclease</fullName>
    </recommendedName>
</protein>
<dbReference type="SUPFAM" id="SSF52980">
    <property type="entry name" value="Restriction endonuclease-like"/>
    <property type="match status" value="1"/>
</dbReference>
<accession>A0A429GFX5</accession>
<keyword evidence="3" id="KW-1185">Reference proteome</keyword>
<dbReference type="GO" id="GO:0008821">
    <property type="term" value="F:crossover junction DNA endonuclease activity"/>
    <property type="evidence" value="ECO:0007669"/>
    <property type="project" value="UniProtKB-EC"/>
</dbReference>
<comment type="catalytic activity">
    <reaction evidence="1">
        <text>Endonucleolytic cleavage at a junction such as a reciprocal single-stranded crossover between two homologous DNA duplexes (Holliday junction).</text>
        <dbReference type="EC" id="3.1.21.10"/>
    </reaction>
</comment>
<comment type="caution">
    <text evidence="2">The sequence shown here is derived from an EMBL/GenBank/DDBJ whole genome shotgun (WGS) entry which is preliminary data.</text>
</comment>
<proteinExistence type="predicted"/>
<dbReference type="OrthoDB" id="34330at2157"/>
<dbReference type="AlphaFoldDB" id="A0A429GFX5"/>
<evidence type="ECO:0000313" key="3">
    <source>
        <dbReference type="Proteomes" id="UP000277582"/>
    </source>
</evidence>
<sequence>MEQRQYKTSPRFRGYLFEREVRKKLEEMGFFVFRSTGSFKVDLIAFSPKGNVYWIECKLHRDLSQKEKQRWEEIAKTYHAHFVVVNRFNLKQFLFLLKSNEGI</sequence>
<organism evidence="2 3">
    <name type="scientific">Candidatus Methanodesulfokora washburnensis</name>
    <dbReference type="NCBI Taxonomy" id="2478471"/>
    <lineage>
        <taxon>Archaea</taxon>
        <taxon>Thermoproteota</taxon>
        <taxon>Candidatus Korarchaeia</taxon>
        <taxon>Candidatus Korarchaeia incertae sedis</taxon>
        <taxon>Candidatus Methanodesulfokora</taxon>
    </lineage>
</organism>
<reference evidence="2 3" key="1">
    <citation type="submission" date="2018-10" db="EMBL/GenBank/DDBJ databases">
        <title>Co-occurring genomic capacity for anaerobic methane metabolism and dissimilatory sulfite reduction discovered in the Korarchaeota.</title>
        <authorList>
            <person name="Mckay L.J."/>
            <person name="Dlakic M."/>
            <person name="Fields M.W."/>
            <person name="Delmont T.O."/>
            <person name="Eren A.M."/>
            <person name="Jay Z.J."/>
            <person name="Klingelsmith K.B."/>
            <person name="Rusch D.B."/>
            <person name="Inskeep W.P."/>
        </authorList>
    </citation>
    <scope>NUCLEOTIDE SEQUENCE [LARGE SCALE GENOMIC DNA]</scope>
    <source>
        <strain evidence="2 3">MDKW</strain>
    </source>
</reference>
<dbReference type="Gene3D" id="3.40.1350.10">
    <property type="match status" value="1"/>
</dbReference>
<gene>
    <name evidence="2" type="ORF">D6D85_12720</name>
</gene>
<dbReference type="Proteomes" id="UP000277582">
    <property type="component" value="Unassembled WGS sequence"/>
</dbReference>
<dbReference type="GO" id="GO:0003676">
    <property type="term" value="F:nucleic acid binding"/>
    <property type="evidence" value="ECO:0007669"/>
    <property type="project" value="InterPro"/>
</dbReference>
<evidence type="ECO:0008006" key="4">
    <source>
        <dbReference type="Google" id="ProtNLM"/>
    </source>
</evidence>
<name>A0A429GFX5_9CREN</name>
<dbReference type="RefSeq" id="WP_125672335.1">
    <property type="nucleotide sequence ID" value="NZ_RCOS01000142.1"/>
</dbReference>
<dbReference type="InterPro" id="IPR011335">
    <property type="entry name" value="Restrct_endonuc-II-like"/>
</dbReference>
<dbReference type="EMBL" id="RCOS01000142">
    <property type="protein sequence ID" value="RSN72699.1"/>
    <property type="molecule type" value="Genomic_DNA"/>
</dbReference>
<dbReference type="InterPro" id="IPR002732">
    <property type="entry name" value="Hjc"/>
</dbReference>
<dbReference type="Pfam" id="PF01870">
    <property type="entry name" value="Hjc"/>
    <property type="match status" value="1"/>
</dbReference>
<evidence type="ECO:0000313" key="2">
    <source>
        <dbReference type="EMBL" id="RSN72699.1"/>
    </source>
</evidence>